<keyword evidence="1" id="KW-0812">Transmembrane</keyword>
<dbReference type="EMBL" id="CP011451">
    <property type="protein sequence ID" value="AKH38392.1"/>
    <property type="molecule type" value="Genomic_DNA"/>
</dbReference>
<keyword evidence="4" id="KW-1185">Reference proteome</keyword>
<reference evidence="4" key="1">
    <citation type="submission" date="2015-05" db="EMBL/GenBank/DDBJ databases">
        <title>Draft genome of Nitrosomonas communis strain Nm2.</title>
        <authorList>
            <person name="Kozlowski J.A."/>
            <person name="Kits K.D."/>
            <person name="Stein L.Y."/>
        </authorList>
    </citation>
    <scope>NUCLEOTIDE SEQUENCE [LARGE SCALE GENOMIC DNA]</scope>
    <source>
        <strain evidence="4">Nm2</strain>
    </source>
</reference>
<evidence type="ECO:0000313" key="5">
    <source>
        <dbReference type="Proteomes" id="UP000324176"/>
    </source>
</evidence>
<feature type="transmembrane region" description="Helical" evidence="1">
    <location>
        <begin position="12"/>
        <end position="29"/>
    </location>
</feature>
<dbReference type="PATRIC" id="fig|44574.3.peg.2964"/>
<reference evidence="2 4" key="2">
    <citation type="journal article" date="2016" name="Genome Announc.">
        <title>Genome Sequence of Nitrosomonas communis Strain Nm2, a Mesophilic Ammonia-Oxidizing Bacterium Isolated from Mediterranean Soil.</title>
        <authorList>
            <person name="Kozlowski J.A."/>
            <person name="Kits K.D."/>
            <person name="Stein L.Y."/>
        </authorList>
    </citation>
    <scope>NUCLEOTIDE SEQUENCE [LARGE SCALE GENOMIC DNA]</scope>
    <source>
        <strain evidence="2 4">Nm2</strain>
    </source>
</reference>
<evidence type="ECO:0008006" key="6">
    <source>
        <dbReference type="Google" id="ProtNLM"/>
    </source>
</evidence>
<reference evidence="3 5" key="3">
    <citation type="submission" date="2019-07" db="EMBL/GenBank/DDBJ databases">
        <title>Active sludge and wastewater microbial communities from Klosterneuburg, Austria.</title>
        <authorList>
            <person name="Wagner M."/>
        </authorList>
    </citation>
    <scope>NUCLEOTIDE SEQUENCE [LARGE SCALE GENOMIC DNA]</scope>
    <source>
        <strain evidence="3 5">Nm2</strain>
    </source>
</reference>
<accession>A0A0F7KHQ2</accession>
<dbReference type="EMBL" id="VNHT01000032">
    <property type="protein sequence ID" value="TYP86351.1"/>
    <property type="molecule type" value="Genomic_DNA"/>
</dbReference>
<protein>
    <recommendedName>
        <fullName evidence="6">Preprotein translocase subunit YajC</fullName>
    </recommendedName>
</protein>
<gene>
    <name evidence="2" type="ORF">AAW31_12220</name>
    <name evidence="3" type="ORF">BCL69_103229</name>
</gene>
<dbReference type="InterPro" id="IPR049708">
    <property type="entry name" value="PP0621-like"/>
</dbReference>
<keyword evidence="1" id="KW-0472">Membrane</keyword>
<dbReference type="Proteomes" id="UP000034156">
    <property type="component" value="Chromosome"/>
</dbReference>
<dbReference type="KEGG" id="nco:AAW31_12220"/>
<dbReference type="NCBIfam" id="NF041023">
    <property type="entry name" value="PP0621_fam"/>
    <property type="match status" value="1"/>
</dbReference>
<name>A0A0F7KHQ2_9PROT</name>
<evidence type="ECO:0000313" key="4">
    <source>
        <dbReference type="Proteomes" id="UP000034156"/>
    </source>
</evidence>
<evidence type="ECO:0000256" key="1">
    <source>
        <dbReference type="SAM" id="Phobius"/>
    </source>
</evidence>
<organism evidence="2 4">
    <name type="scientific">Nitrosomonas communis</name>
    <dbReference type="NCBI Taxonomy" id="44574"/>
    <lineage>
        <taxon>Bacteria</taxon>
        <taxon>Pseudomonadati</taxon>
        <taxon>Pseudomonadota</taxon>
        <taxon>Betaproteobacteria</taxon>
        <taxon>Nitrosomonadales</taxon>
        <taxon>Nitrosomonadaceae</taxon>
        <taxon>Nitrosomonas</taxon>
    </lineage>
</organism>
<dbReference type="AlphaFoldDB" id="A0A0F7KHQ2"/>
<evidence type="ECO:0000313" key="3">
    <source>
        <dbReference type="EMBL" id="TYP86351.1"/>
    </source>
</evidence>
<sequence>MHFYKQGLKIVITKWIILIIIVFLIYWSLRSLQQAKKQSAASKKEIEDMVCCAHCGLHIPRSESITADKKHFCSLDHQQLYLKSSQ</sequence>
<dbReference type="RefSeq" id="WP_046850438.1">
    <property type="nucleotide sequence ID" value="NZ_CP011451.1"/>
</dbReference>
<keyword evidence="1" id="KW-1133">Transmembrane helix</keyword>
<dbReference type="Proteomes" id="UP000324176">
    <property type="component" value="Unassembled WGS sequence"/>
</dbReference>
<evidence type="ECO:0000313" key="2">
    <source>
        <dbReference type="EMBL" id="AKH38392.1"/>
    </source>
</evidence>
<proteinExistence type="predicted"/>